<evidence type="ECO:0000313" key="3">
    <source>
        <dbReference type="EMBL" id="PKI47605.1"/>
    </source>
</evidence>
<feature type="region of interest" description="Disordered" evidence="1">
    <location>
        <begin position="57"/>
        <end position="83"/>
    </location>
</feature>
<gene>
    <name evidence="3" type="ORF">CRG98_031994</name>
</gene>
<evidence type="ECO:0000313" key="4">
    <source>
        <dbReference type="Proteomes" id="UP000233551"/>
    </source>
</evidence>
<accession>A0A2I0IUD7</accession>
<sequence length="133" mass="14511">MSQGIAQMMEDPGLSRTDVHLPGTSMGFSIGVAVLLVIIFSSSIAVACCYYRDRFQSHHQSSPEPDIEQPPLKPEAMGEGSKFRHRESLPVLMPGDQVPKFVGLPCPSEPPREEKKIVEMQKATSAITLSTVS</sequence>
<keyword evidence="4" id="KW-1185">Reference proteome</keyword>
<feature type="transmembrane region" description="Helical" evidence="2">
    <location>
        <begin position="28"/>
        <end position="51"/>
    </location>
</feature>
<dbReference type="EMBL" id="PGOL01002478">
    <property type="protein sequence ID" value="PKI47605.1"/>
    <property type="molecule type" value="Genomic_DNA"/>
</dbReference>
<keyword evidence="2" id="KW-1133">Transmembrane helix</keyword>
<evidence type="ECO:0000256" key="2">
    <source>
        <dbReference type="SAM" id="Phobius"/>
    </source>
</evidence>
<comment type="caution">
    <text evidence="3">The sequence shown here is derived from an EMBL/GenBank/DDBJ whole genome shotgun (WGS) entry which is preliminary data.</text>
</comment>
<keyword evidence="2" id="KW-0812">Transmembrane</keyword>
<proteinExistence type="predicted"/>
<dbReference type="Proteomes" id="UP000233551">
    <property type="component" value="Unassembled WGS sequence"/>
</dbReference>
<evidence type="ECO:0000256" key="1">
    <source>
        <dbReference type="SAM" id="MobiDB-lite"/>
    </source>
</evidence>
<organism evidence="3 4">
    <name type="scientific">Punica granatum</name>
    <name type="common">Pomegranate</name>
    <dbReference type="NCBI Taxonomy" id="22663"/>
    <lineage>
        <taxon>Eukaryota</taxon>
        <taxon>Viridiplantae</taxon>
        <taxon>Streptophyta</taxon>
        <taxon>Embryophyta</taxon>
        <taxon>Tracheophyta</taxon>
        <taxon>Spermatophyta</taxon>
        <taxon>Magnoliopsida</taxon>
        <taxon>eudicotyledons</taxon>
        <taxon>Gunneridae</taxon>
        <taxon>Pentapetalae</taxon>
        <taxon>rosids</taxon>
        <taxon>malvids</taxon>
        <taxon>Myrtales</taxon>
        <taxon>Lythraceae</taxon>
        <taxon>Punica</taxon>
    </lineage>
</organism>
<dbReference type="InterPro" id="IPR037699">
    <property type="entry name" value="At5g65660-like"/>
</dbReference>
<dbReference type="PANTHER" id="PTHR34291">
    <property type="entry name" value="HYDROXYPROLINE-RICH GLYCOPROTEIN FAMILY PROTEIN"/>
    <property type="match status" value="1"/>
</dbReference>
<dbReference type="AlphaFoldDB" id="A0A2I0IUD7"/>
<keyword evidence="2" id="KW-0472">Membrane</keyword>
<name>A0A2I0IUD7_PUNGR</name>
<reference evidence="3 4" key="1">
    <citation type="submission" date="2017-11" db="EMBL/GenBank/DDBJ databases">
        <title>De-novo sequencing of pomegranate (Punica granatum L.) genome.</title>
        <authorList>
            <person name="Akparov Z."/>
            <person name="Amiraslanov A."/>
            <person name="Hajiyeva S."/>
            <person name="Abbasov M."/>
            <person name="Kaur K."/>
            <person name="Hamwieh A."/>
            <person name="Solovyev V."/>
            <person name="Salamov A."/>
            <person name="Braich B."/>
            <person name="Kosarev P."/>
            <person name="Mahmoud A."/>
            <person name="Hajiyev E."/>
            <person name="Babayeva S."/>
            <person name="Izzatullayeva V."/>
            <person name="Mammadov A."/>
            <person name="Mammadov A."/>
            <person name="Sharifova S."/>
            <person name="Ojaghi J."/>
            <person name="Eynullazada K."/>
            <person name="Bayramov B."/>
            <person name="Abdulazimova A."/>
            <person name="Shahmuradov I."/>
        </authorList>
    </citation>
    <scope>NUCLEOTIDE SEQUENCE [LARGE SCALE GENOMIC DNA]</scope>
    <source>
        <strain evidence="4">cv. AG2017</strain>
        <tissue evidence="3">Leaf</tissue>
    </source>
</reference>
<dbReference type="PANTHER" id="PTHR34291:SF1">
    <property type="entry name" value="HYDROXYPROLINE-RICH GLYCOPROTEIN FAMILY PROTEIN"/>
    <property type="match status" value="1"/>
</dbReference>
<dbReference type="STRING" id="22663.A0A2I0IUD7"/>
<protein>
    <submittedName>
        <fullName evidence="3">Uncharacterized protein</fullName>
    </submittedName>
</protein>